<gene>
    <name evidence="2" type="ORF">JOQ06_004035</name>
</gene>
<dbReference type="PANTHER" id="PTHR31025:SF31">
    <property type="entry name" value="SI:CH211-166E11.5"/>
    <property type="match status" value="1"/>
</dbReference>
<protein>
    <submittedName>
        <fullName evidence="2">Uncharacterized protein</fullName>
    </submittedName>
</protein>
<proteinExistence type="predicted"/>
<feature type="region of interest" description="Disordered" evidence="1">
    <location>
        <begin position="1"/>
        <end position="64"/>
    </location>
</feature>
<dbReference type="EMBL" id="JAPTMU010000091">
    <property type="protein sequence ID" value="KAJ4922016.1"/>
    <property type="molecule type" value="Genomic_DNA"/>
</dbReference>
<evidence type="ECO:0000313" key="2">
    <source>
        <dbReference type="EMBL" id="KAJ4922016.1"/>
    </source>
</evidence>
<evidence type="ECO:0000256" key="1">
    <source>
        <dbReference type="SAM" id="MobiDB-lite"/>
    </source>
</evidence>
<organism evidence="2 3">
    <name type="scientific">Pogonophryne albipinna</name>
    <dbReference type="NCBI Taxonomy" id="1090488"/>
    <lineage>
        <taxon>Eukaryota</taxon>
        <taxon>Metazoa</taxon>
        <taxon>Chordata</taxon>
        <taxon>Craniata</taxon>
        <taxon>Vertebrata</taxon>
        <taxon>Euteleostomi</taxon>
        <taxon>Actinopterygii</taxon>
        <taxon>Neopterygii</taxon>
        <taxon>Teleostei</taxon>
        <taxon>Neoteleostei</taxon>
        <taxon>Acanthomorphata</taxon>
        <taxon>Eupercaria</taxon>
        <taxon>Perciformes</taxon>
        <taxon>Notothenioidei</taxon>
        <taxon>Pogonophryne</taxon>
    </lineage>
</organism>
<accession>A0AAD6F5H0</accession>
<keyword evidence="3" id="KW-1185">Reference proteome</keyword>
<reference evidence="2" key="1">
    <citation type="submission" date="2022-11" db="EMBL/GenBank/DDBJ databases">
        <title>Chromosome-level genome of Pogonophryne albipinna.</title>
        <authorList>
            <person name="Jo E."/>
        </authorList>
    </citation>
    <scope>NUCLEOTIDE SEQUENCE</scope>
    <source>
        <strain evidence="2">SGF0006</strain>
        <tissue evidence="2">Muscle</tissue>
    </source>
</reference>
<dbReference type="Proteomes" id="UP001219934">
    <property type="component" value="Unassembled WGS sequence"/>
</dbReference>
<comment type="caution">
    <text evidence="2">The sequence shown here is derived from an EMBL/GenBank/DDBJ whole genome shotgun (WGS) entry which is preliminary data.</text>
</comment>
<evidence type="ECO:0000313" key="3">
    <source>
        <dbReference type="Proteomes" id="UP001219934"/>
    </source>
</evidence>
<dbReference type="AlphaFoldDB" id="A0AAD6F5H0"/>
<sequence>MSTLPRLLKRFHSKGGSMGYSPHGSKQSQHGHEQRSCNSVSDGVPPGVHRPTPKRDPEEDNGSQDLIAARMTIYRAKNNATEDIGIVVEGIKVLTALGTFPRACSLLIGLAYALNLAYPKEIRQTLEVFQKLFLELDCSKLSPKVNTLKNKLLA</sequence>
<dbReference type="PANTHER" id="PTHR31025">
    <property type="entry name" value="SI:CH211-196P9.1-RELATED"/>
    <property type="match status" value="1"/>
</dbReference>
<name>A0AAD6F5H0_9TELE</name>